<keyword evidence="3" id="KW-1185">Reference proteome</keyword>
<organism evidence="2 3">
    <name type="scientific">Lactuca saligna</name>
    <name type="common">Willowleaf lettuce</name>
    <dbReference type="NCBI Taxonomy" id="75948"/>
    <lineage>
        <taxon>Eukaryota</taxon>
        <taxon>Viridiplantae</taxon>
        <taxon>Streptophyta</taxon>
        <taxon>Embryophyta</taxon>
        <taxon>Tracheophyta</taxon>
        <taxon>Spermatophyta</taxon>
        <taxon>Magnoliopsida</taxon>
        <taxon>eudicotyledons</taxon>
        <taxon>Gunneridae</taxon>
        <taxon>Pentapetalae</taxon>
        <taxon>asterids</taxon>
        <taxon>campanulids</taxon>
        <taxon>Asterales</taxon>
        <taxon>Asteraceae</taxon>
        <taxon>Cichorioideae</taxon>
        <taxon>Cichorieae</taxon>
        <taxon>Lactucinae</taxon>
        <taxon>Lactuca</taxon>
    </lineage>
</organism>
<dbReference type="Pfam" id="PF13405">
    <property type="entry name" value="EF-hand_6"/>
    <property type="match status" value="1"/>
</dbReference>
<dbReference type="AlphaFoldDB" id="A0AA36DVR5"/>
<evidence type="ECO:0000259" key="1">
    <source>
        <dbReference type="PROSITE" id="PS50222"/>
    </source>
</evidence>
<name>A0AA36DVR5_LACSI</name>
<dbReference type="InterPro" id="IPR002048">
    <property type="entry name" value="EF_hand_dom"/>
</dbReference>
<dbReference type="Gene3D" id="1.10.238.10">
    <property type="entry name" value="EF-hand"/>
    <property type="match status" value="1"/>
</dbReference>
<evidence type="ECO:0000313" key="2">
    <source>
        <dbReference type="EMBL" id="CAI9273223.1"/>
    </source>
</evidence>
<accession>A0AA36DVR5</accession>
<dbReference type="InterPro" id="IPR012337">
    <property type="entry name" value="RNaseH-like_sf"/>
</dbReference>
<protein>
    <recommendedName>
        <fullName evidence="1">EF-hand domain-containing protein</fullName>
    </recommendedName>
</protein>
<dbReference type="PANTHER" id="PTHR23272:SF190">
    <property type="entry name" value="ZINC FINGER, BED-TYPE-RELATED"/>
    <property type="match status" value="1"/>
</dbReference>
<dbReference type="SUPFAM" id="SSF47473">
    <property type="entry name" value="EF-hand"/>
    <property type="match status" value="1"/>
</dbReference>
<dbReference type="InterPro" id="IPR011992">
    <property type="entry name" value="EF-hand-dom_pair"/>
</dbReference>
<sequence length="265" mass="30156">MLIRDPKRRLIANEVLCHRWVQVDGVAPDKPIDSVVLSRADVDNSGTTDYREFVAATLHINKIEKENHLFAVFSYYNKDGNGYISADELQHACEEFGIDAHPEELIQDVDQDNIDDEYVFVDNTQVEGTSQATKPKKMKYVQRAACWVDYDVIHIDKVRYSKCKNCGTLLETESGRNDILGLQISTVALEAAFSISRRILDQYRTNLSANIAEVLVCTHDWVRKSRKPIVDNIDDILKDDEVAKYLEEAINNRDGNGKQPINIPK</sequence>
<dbReference type="Pfam" id="PF05699">
    <property type="entry name" value="Dimer_Tnp_hAT"/>
    <property type="match status" value="1"/>
</dbReference>
<dbReference type="PROSITE" id="PS50222">
    <property type="entry name" value="EF_HAND_2"/>
    <property type="match status" value="1"/>
</dbReference>
<dbReference type="GO" id="GO:0046983">
    <property type="term" value="F:protein dimerization activity"/>
    <property type="evidence" value="ECO:0007669"/>
    <property type="project" value="InterPro"/>
</dbReference>
<dbReference type="PANTHER" id="PTHR23272">
    <property type="entry name" value="BED FINGER-RELATED"/>
    <property type="match status" value="1"/>
</dbReference>
<dbReference type="CDD" id="cd00051">
    <property type="entry name" value="EFh"/>
    <property type="match status" value="1"/>
</dbReference>
<feature type="domain" description="EF-hand" evidence="1">
    <location>
        <begin position="64"/>
        <end position="99"/>
    </location>
</feature>
<dbReference type="EMBL" id="OX465078">
    <property type="protein sequence ID" value="CAI9273223.1"/>
    <property type="molecule type" value="Genomic_DNA"/>
</dbReference>
<gene>
    <name evidence="2" type="ORF">LSALG_LOCUS13385</name>
</gene>
<dbReference type="Proteomes" id="UP001177003">
    <property type="component" value="Chromosome 2"/>
</dbReference>
<evidence type="ECO:0000313" key="3">
    <source>
        <dbReference type="Proteomes" id="UP001177003"/>
    </source>
</evidence>
<dbReference type="SUPFAM" id="SSF53098">
    <property type="entry name" value="Ribonuclease H-like"/>
    <property type="match status" value="1"/>
</dbReference>
<reference evidence="2" key="1">
    <citation type="submission" date="2023-04" db="EMBL/GenBank/DDBJ databases">
        <authorList>
            <person name="Vijverberg K."/>
            <person name="Xiong W."/>
            <person name="Schranz E."/>
        </authorList>
    </citation>
    <scope>NUCLEOTIDE SEQUENCE</scope>
</reference>
<dbReference type="GO" id="GO:0005509">
    <property type="term" value="F:calcium ion binding"/>
    <property type="evidence" value="ECO:0007669"/>
    <property type="project" value="InterPro"/>
</dbReference>
<dbReference type="InterPro" id="IPR008906">
    <property type="entry name" value="HATC_C_dom"/>
</dbReference>
<proteinExistence type="predicted"/>